<dbReference type="AlphaFoldDB" id="A0A9N8DCY9"/>
<dbReference type="PROSITE" id="PS50969">
    <property type="entry name" value="FCP1"/>
    <property type="match status" value="1"/>
</dbReference>
<comment type="subcellular location">
    <subcellularLocation>
        <location evidence="1">Mitochondrion inner membrane</location>
        <topology evidence="1">Single-pass membrane protein</topology>
    </subcellularLocation>
</comment>
<sequence>MLVSVSARTTQQILLRSFQAGSHGSHNNGGSKIAARLFYSTCVRARGAAQRRPTVRGEAVAFHVKDLDHINRTRPLVHHAPAAALQYDDDYDYLDDEEDRPARQYDSDLIVVLDMDECLIHSQFLTNNPGAKFYAHQVARNSNSANEGASGRVDSFRFHLPDGDLVQVNKRPFLEDFLQAVTDKYETHIYTAAMKVYAEPILDKLDPNGDRFARRFYRESCDLDTNMGAFVKNLNSLPLKTKQNESNKTTTGLTYEEYIASTKNNTSADPHHHLRRVVLVDNNPLSFLANPTNGILVSSFYNDPADKTLPAVLDLLEELEPLEDVRPTLDARFGLKAALSEIQGNRRQQQQKKWTAGK</sequence>
<dbReference type="EMBL" id="CAICTM010000081">
    <property type="protein sequence ID" value="CAB9500379.1"/>
    <property type="molecule type" value="Genomic_DNA"/>
</dbReference>
<dbReference type="CDD" id="cd07521">
    <property type="entry name" value="HAD_FCP1-like"/>
    <property type="match status" value="1"/>
</dbReference>
<keyword evidence="1" id="KW-0811">Translocation</keyword>
<name>A0A9N8DCY9_9STRA</name>
<dbReference type="OrthoDB" id="277011at2759"/>
<dbReference type="Proteomes" id="UP001153069">
    <property type="component" value="Unassembled WGS sequence"/>
</dbReference>
<evidence type="ECO:0000313" key="4">
    <source>
        <dbReference type="Proteomes" id="UP001153069"/>
    </source>
</evidence>
<proteinExistence type="inferred from homology"/>
<accession>A0A9N8DCY9</accession>
<dbReference type="GO" id="GO:0015031">
    <property type="term" value="P:protein transport"/>
    <property type="evidence" value="ECO:0007669"/>
    <property type="project" value="UniProtKB-KW"/>
</dbReference>
<comment type="subunit">
    <text evidence="1">Component of the TIM23 complex.</text>
</comment>
<dbReference type="InterPro" id="IPR050365">
    <property type="entry name" value="TIM50"/>
</dbReference>
<comment type="similarity">
    <text evidence="1">Belongs to the TIM50 family.</text>
</comment>
<keyword evidence="4" id="KW-1185">Reference proteome</keyword>
<dbReference type="InterPro" id="IPR004274">
    <property type="entry name" value="FCP1_dom"/>
</dbReference>
<keyword evidence="1" id="KW-0496">Mitochondrion</keyword>
<keyword evidence="1" id="KW-0653">Protein transport</keyword>
<comment type="function">
    <text evidence="1">Essential component of the TIM23 complex, a complex that mediates the translocation of transit peptide-containing proteins across the mitochondrial inner membrane.</text>
</comment>
<gene>
    <name evidence="3" type="ORF">SEMRO_82_G044040.1</name>
</gene>
<organism evidence="3 4">
    <name type="scientific">Seminavis robusta</name>
    <dbReference type="NCBI Taxonomy" id="568900"/>
    <lineage>
        <taxon>Eukaryota</taxon>
        <taxon>Sar</taxon>
        <taxon>Stramenopiles</taxon>
        <taxon>Ochrophyta</taxon>
        <taxon>Bacillariophyta</taxon>
        <taxon>Bacillariophyceae</taxon>
        <taxon>Bacillariophycidae</taxon>
        <taxon>Naviculales</taxon>
        <taxon>Naviculaceae</taxon>
        <taxon>Seminavis</taxon>
    </lineage>
</organism>
<dbReference type="GO" id="GO:0005744">
    <property type="term" value="C:TIM23 mitochondrial import inner membrane translocase complex"/>
    <property type="evidence" value="ECO:0007669"/>
    <property type="project" value="UniProtKB-UniRule"/>
</dbReference>
<protein>
    <recommendedName>
        <fullName evidence="1">Mitochondrial import inner membrane translocase subunit TIM50</fullName>
    </recommendedName>
</protein>
<evidence type="ECO:0000256" key="1">
    <source>
        <dbReference type="RuleBase" id="RU365079"/>
    </source>
</evidence>
<dbReference type="InterPro" id="IPR023214">
    <property type="entry name" value="HAD_sf"/>
</dbReference>
<evidence type="ECO:0000259" key="2">
    <source>
        <dbReference type="PROSITE" id="PS50969"/>
    </source>
</evidence>
<dbReference type="Pfam" id="PF03031">
    <property type="entry name" value="NIF"/>
    <property type="match status" value="1"/>
</dbReference>
<feature type="domain" description="FCP1 homology" evidence="2">
    <location>
        <begin position="104"/>
        <end position="319"/>
    </location>
</feature>
<keyword evidence="1" id="KW-0809">Transit peptide</keyword>
<dbReference type="SMART" id="SM00577">
    <property type="entry name" value="CPDc"/>
    <property type="match status" value="1"/>
</dbReference>
<dbReference type="InterPro" id="IPR036412">
    <property type="entry name" value="HAD-like_sf"/>
</dbReference>
<reference evidence="3" key="1">
    <citation type="submission" date="2020-06" db="EMBL/GenBank/DDBJ databases">
        <authorList>
            <consortium name="Plant Systems Biology data submission"/>
        </authorList>
    </citation>
    <scope>NUCLEOTIDE SEQUENCE</scope>
    <source>
        <strain evidence="3">D6</strain>
    </source>
</reference>
<comment type="caution">
    <text evidence="3">The sequence shown here is derived from an EMBL/GenBank/DDBJ whole genome shotgun (WGS) entry which is preliminary data.</text>
</comment>
<dbReference type="PANTHER" id="PTHR12210">
    <property type="entry name" value="DULLARD PROTEIN PHOSPHATASE"/>
    <property type="match status" value="1"/>
</dbReference>
<evidence type="ECO:0000313" key="3">
    <source>
        <dbReference type="EMBL" id="CAB9500379.1"/>
    </source>
</evidence>
<keyword evidence="1" id="KW-0813">Transport</keyword>
<dbReference type="Gene3D" id="3.40.50.1000">
    <property type="entry name" value="HAD superfamily/HAD-like"/>
    <property type="match status" value="1"/>
</dbReference>
<dbReference type="SUPFAM" id="SSF56784">
    <property type="entry name" value="HAD-like"/>
    <property type="match status" value="1"/>
</dbReference>